<comment type="function">
    <text evidence="15">Functions in the biosynthesis of branched-chain amino acids. Catalyzes the dehydration of (2R,3R)-2,3-dihydroxy-3-methylpentanoate (2,3-dihydroxy-3-methylvalerate) into 2-oxo-3-methylpentanoate (2-oxo-3-methylvalerate) and of (2R)-2,3-dihydroxy-3-methylbutanoate (2,3-dihydroxyisovalerate) into 2-oxo-3-methylbutanoate (2-oxoisovalerate), the penultimate precursor to L-isoleucine and L-valine, respectively.</text>
</comment>
<sequence length="611" mass="65573">MPEYRSKTSTAGRNMAGARSLWRATGMKDDDFQKPIIAVVNSFTQFVPGHVHLKDLGQLVAREIEAAGGVAKEFNTIAVDDGIAMGHDGMLYSLPSREIIADSVEYMVNAHCADAMVCISNCDKITPGMLMASLRLNIPVVFVSGGPMEAGKTKLSEHKLDLVDAMVIAADDSASDEKVAEYERSACPTCGSCSGMFTANSMNCLTEAIGLSLPGNGTVVATHSDREQLFLKAARLIVENTKRYYEQNDESVLPRSIASFKAFENAITLDIAMGGSTNTILHLLAAAQEAEVEFDLKDIDRMSRVVPQLCKVAPNTPKYHIEDVHRAGGIMGILGELDRAGLLHSDLPTVHAPTMKDALDQWDIMRNPSAEVLEFFKAGPAGIPTQTAFSQSTRWPTLDGDRANGCIRNLENAFSKEGGLAVLYGNIAEDGCVVKTAGVDESILVFNGKAKIFESQDSAVKGILADEVQAGDVVIIRYEGPKGGPGMQEMLYPTSYLKSKGLGKVCALLTDGRFSGGTSGLSIGHASPEAAAGGAIGLLKDGDPIKIDIPNRTIDVLLSAEELSHRRHEQDKKGWKPAEERPRKVSTALKAYAKFATSADKGAVRDRKLLD</sequence>
<evidence type="ECO:0000256" key="10">
    <source>
        <dbReference type="ARBA" id="ARBA00023304"/>
    </source>
</evidence>
<evidence type="ECO:0000256" key="11">
    <source>
        <dbReference type="ARBA" id="ARBA00029304"/>
    </source>
</evidence>
<dbReference type="InterPro" id="IPR020558">
    <property type="entry name" value="DiOHA_6PGluconate_deHydtase_CS"/>
</dbReference>
<dbReference type="AlphaFoldDB" id="A0A9X3EGZ8"/>
<dbReference type="SUPFAM" id="SSF52016">
    <property type="entry name" value="LeuD/IlvD-like"/>
    <property type="match status" value="1"/>
</dbReference>
<reference evidence="18" key="1">
    <citation type="submission" date="2022-11" db="EMBL/GenBank/DDBJ databases">
        <title>Parathalassolutuus dongxingensis gen. nov., sp. nov., a novel member of family Oceanospirillaceae isolated from a coastal shrimp pond in Guangxi, China.</title>
        <authorList>
            <person name="Chen H."/>
        </authorList>
    </citation>
    <scope>NUCLEOTIDE SEQUENCE</scope>
    <source>
        <strain evidence="18">G-43</strain>
    </source>
</reference>
<dbReference type="PROSITE" id="PS00886">
    <property type="entry name" value="ILVD_EDD_1"/>
    <property type="match status" value="1"/>
</dbReference>
<evidence type="ECO:0000313" key="18">
    <source>
        <dbReference type="EMBL" id="MCY0967377.1"/>
    </source>
</evidence>
<dbReference type="GO" id="GO:0009097">
    <property type="term" value="P:isoleucine biosynthetic process"/>
    <property type="evidence" value="ECO:0007669"/>
    <property type="project" value="UniProtKB-UniRule"/>
</dbReference>
<dbReference type="Gene3D" id="3.50.30.80">
    <property type="entry name" value="IlvD/EDD C-terminal domain-like"/>
    <property type="match status" value="1"/>
</dbReference>
<keyword evidence="5 15" id="KW-0479">Metal-binding</keyword>
<dbReference type="Pfam" id="PF00920">
    <property type="entry name" value="ILVD_EDD_N"/>
    <property type="match status" value="1"/>
</dbReference>
<evidence type="ECO:0000259" key="16">
    <source>
        <dbReference type="Pfam" id="PF00920"/>
    </source>
</evidence>
<comment type="pathway">
    <text evidence="12 15">Amino-acid biosynthesis; L-valine biosynthesis; L-valine from pyruvate: step 3/4.</text>
</comment>
<evidence type="ECO:0000256" key="15">
    <source>
        <dbReference type="HAMAP-Rule" id="MF_00012"/>
    </source>
</evidence>
<evidence type="ECO:0000256" key="9">
    <source>
        <dbReference type="ARBA" id="ARBA00023239"/>
    </source>
</evidence>
<dbReference type="InterPro" id="IPR037237">
    <property type="entry name" value="IlvD/EDD_N"/>
</dbReference>
<dbReference type="HAMAP" id="MF_00012">
    <property type="entry name" value="IlvD"/>
    <property type="match status" value="1"/>
</dbReference>
<dbReference type="GO" id="GO:0051537">
    <property type="term" value="F:2 iron, 2 sulfur cluster binding"/>
    <property type="evidence" value="ECO:0007669"/>
    <property type="project" value="UniProtKB-UniRule"/>
</dbReference>
<evidence type="ECO:0000256" key="3">
    <source>
        <dbReference type="ARBA" id="ARBA00022605"/>
    </source>
</evidence>
<gene>
    <name evidence="15 18" type="primary">ilvD</name>
    <name evidence="18" type="ORF">OUO13_19530</name>
</gene>
<comment type="similarity">
    <text evidence="2 15">Belongs to the IlvD/Edd family.</text>
</comment>
<evidence type="ECO:0000256" key="2">
    <source>
        <dbReference type="ARBA" id="ARBA00006486"/>
    </source>
</evidence>
<comment type="catalytic activity">
    <reaction evidence="15">
        <text>(2R,3R)-2,3-dihydroxy-3-methylpentanoate = (S)-3-methyl-2-oxopentanoate + H2O</text>
        <dbReference type="Rhea" id="RHEA:27694"/>
        <dbReference type="ChEBI" id="CHEBI:15377"/>
        <dbReference type="ChEBI" id="CHEBI:35146"/>
        <dbReference type="ChEBI" id="CHEBI:49258"/>
        <dbReference type="EC" id="4.2.1.9"/>
    </reaction>
</comment>
<dbReference type="NCBIfam" id="NF009103">
    <property type="entry name" value="PRK12448.1"/>
    <property type="match status" value="1"/>
</dbReference>
<evidence type="ECO:0000313" key="19">
    <source>
        <dbReference type="Proteomes" id="UP001150830"/>
    </source>
</evidence>
<evidence type="ECO:0000256" key="7">
    <source>
        <dbReference type="ARBA" id="ARBA00023004"/>
    </source>
</evidence>
<protein>
    <recommendedName>
        <fullName evidence="14 15">Dihydroxy-acid dehydratase</fullName>
        <shortName evidence="15">DAD</shortName>
        <ecNumber evidence="14 15">4.2.1.9</ecNumber>
    </recommendedName>
</protein>
<keyword evidence="7 15" id="KW-0408">Iron</keyword>
<feature type="modified residue" description="N6-carboxylysine" evidence="15">
    <location>
        <position position="124"/>
    </location>
</feature>
<dbReference type="InterPro" id="IPR000581">
    <property type="entry name" value="ILV_EDD_N"/>
</dbReference>
<dbReference type="RefSeq" id="WP_283175683.1">
    <property type="nucleotide sequence ID" value="NZ_JAPNOA010000059.1"/>
</dbReference>
<dbReference type="NCBIfam" id="TIGR00110">
    <property type="entry name" value="ilvD"/>
    <property type="match status" value="1"/>
</dbReference>
<dbReference type="InterPro" id="IPR004404">
    <property type="entry name" value="DihydroxyA_deHydtase"/>
</dbReference>
<keyword evidence="9 15" id="KW-0456">Lyase</keyword>
<evidence type="ECO:0000256" key="8">
    <source>
        <dbReference type="ARBA" id="ARBA00023014"/>
    </source>
</evidence>
<accession>A0A9X3EGZ8</accession>
<evidence type="ECO:0000256" key="12">
    <source>
        <dbReference type="ARBA" id="ARBA00029436"/>
    </source>
</evidence>
<evidence type="ECO:0000256" key="1">
    <source>
        <dbReference type="ARBA" id="ARBA00001946"/>
    </source>
</evidence>
<evidence type="ECO:0000256" key="4">
    <source>
        <dbReference type="ARBA" id="ARBA00022714"/>
    </source>
</evidence>
<dbReference type="EMBL" id="JAPNOA010000059">
    <property type="protein sequence ID" value="MCY0967377.1"/>
    <property type="molecule type" value="Genomic_DNA"/>
</dbReference>
<dbReference type="GO" id="GO:0004160">
    <property type="term" value="F:dihydroxy-acid dehydratase activity"/>
    <property type="evidence" value="ECO:0007669"/>
    <property type="project" value="UniProtKB-UniRule"/>
</dbReference>
<feature type="domain" description="Dihydroxy-acid/6-phosphogluconate dehydratase C-terminal" evidence="17">
    <location>
        <begin position="406"/>
        <end position="603"/>
    </location>
</feature>
<keyword evidence="19" id="KW-1185">Reference proteome</keyword>
<keyword evidence="8 15" id="KW-0411">Iron-sulfur</keyword>
<evidence type="ECO:0000256" key="5">
    <source>
        <dbReference type="ARBA" id="ARBA00022723"/>
    </source>
</evidence>
<dbReference type="GO" id="GO:0005829">
    <property type="term" value="C:cytosol"/>
    <property type="evidence" value="ECO:0007669"/>
    <property type="project" value="TreeGrafter"/>
</dbReference>
<organism evidence="18 19">
    <name type="scientific">Parathalassolituus penaei</name>
    <dbReference type="NCBI Taxonomy" id="2997323"/>
    <lineage>
        <taxon>Bacteria</taxon>
        <taxon>Pseudomonadati</taxon>
        <taxon>Pseudomonadota</taxon>
        <taxon>Gammaproteobacteria</taxon>
        <taxon>Oceanospirillales</taxon>
        <taxon>Oceanospirillaceae</taxon>
        <taxon>Parathalassolituus</taxon>
    </lineage>
</organism>
<dbReference type="EC" id="4.2.1.9" evidence="14 15"/>
<dbReference type="SUPFAM" id="SSF143975">
    <property type="entry name" value="IlvD/EDD N-terminal domain-like"/>
    <property type="match status" value="1"/>
</dbReference>
<evidence type="ECO:0000259" key="17">
    <source>
        <dbReference type="Pfam" id="PF24877"/>
    </source>
</evidence>
<comment type="caution">
    <text evidence="18">The sequence shown here is derived from an EMBL/GenBank/DDBJ whole genome shotgun (WGS) entry which is preliminary data.</text>
</comment>
<dbReference type="Proteomes" id="UP001150830">
    <property type="component" value="Unassembled WGS sequence"/>
</dbReference>
<dbReference type="InterPro" id="IPR042096">
    <property type="entry name" value="Dihydro-acid_dehy_C"/>
</dbReference>
<evidence type="ECO:0000256" key="13">
    <source>
        <dbReference type="ARBA" id="ARBA00029437"/>
    </source>
</evidence>
<dbReference type="InterPro" id="IPR056740">
    <property type="entry name" value="ILV_EDD_C"/>
</dbReference>
<dbReference type="PANTHER" id="PTHR43661">
    <property type="entry name" value="D-XYLONATE DEHYDRATASE"/>
    <property type="match status" value="1"/>
</dbReference>
<comment type="pathway">
    <text evidence="13 15">Amino-acid biosynthesis; L-isoleucine biosynthesis; L-isoleucine from 2-oxobutanoate: step 3/4.</text>
</comment>
<feature type="binding site" evidence="15">
    <location>
        <position position="489"/>
    </location>
    <ligand>
        <name>Mg(2+)</name>
        <dbReference type="ChEBI" id="CHEBI:18420"/>
    </ligand>
</feature>
<dbReference type="FunFam" id="3.50.30.80:FF:000001">
    <property type="entry name" value="Dihydroxy-acid dehydratase"/>
    <property type="match status" value="1"/>
</dbReference>
<comment type="subunit">
    <text evidence="15">Homodimer.</text>
</comment>
<name>A0A9X3EGZ8_9GAMM</name>
<dbReference type="GO" id="GO:0000287">
    <property type="term" value="F:magnesium ion binding"/>
    <property type="evidence" value="ECO:0007669"/>
    <property type="project" value="UniProtKB-UniRule"/>
</dbReference>
<keyword evidence="4 15" id="KW-0001">2Fe-2S</keyword>
<comment type="cofactor">
    <cofactor evidence="15">
        <name>[2Fe-2S] cluster</name>
        <dbReference type="ChEBI" id="CHEBI:190135"/>
    </cofactor>
    <text evidence="15">Binds 1 [2Fe-2S] cluster per subunit. This cluster acts as a Lewis acid cofactor.</text>
</comment>
<keyword evidence="3 15" id="KW-0028">Amino-acid biosynthesis</keyword>
<evidence type="ECO:0000256" key="14">
    <source>
        <dbReference type="ARBA" id="ARBA00029490"/>
    </source>
</evidence>
<feature type="active site" description="Proton acceptor" evidence="15">
    <location>
        <position position="515"/>
    </location>
</feature>
<feature type="binding site" evidence="15">
    <location>
        <position position="123"/>
    </location>
    <ligand>
        <name>Mg(2+)</name>
        <dbReference type="ChEBI" id="CHEBI:18420"/>
    </ligand>
</feature>
<dbReference type="PANTHER" id="PTHR43661:SF3">
    <property type="entry name" value="D-XYLONATE DEHYDRATASE YAGF-RELATED"/>
    <property type="match status" value="1"/>
</dbReference>
<comment type="catalytic activity">
    <reaction evidence="11">
        <text>(2R)-2,3-dihydroxy-3-methylbutanoate = 3-methyl-2-oxobutanoate + H2O</text>
        <dbReference type="Rhea" id="RHEA:24809"/>
        <dbReference type="ChEBI" id="CHEBI:11851"/>
        <dbReference type="ChEBI" id="CHEBI:15377"/>
        <dbReference type="ChEBI" id="CHEBI:49072"/>
        <dbReference type="EC" id="4.2.1.9"/>
    </reaction>
    <physiologicalReaction direction="left-to-right" evidence="11">
        <dbReference type="Rhea" id="RHEA:24810"/>
    </physiologicalReaction>
</comment>
<keyword evidence="10 15" id="KW-0100">Branched-chain amino acid biosynthesis</keyword>
<feature type="binding site" evidence="15">
    <location>
        <position position="81"/>
    </location>
    <ligand>
        <name>Mg(2+)</name>
        <dbReference type="ChEBI" id="CHEBI:18420"/>
    </ligand>
</feature>
<comment type="cofactor">
    <cofactor evidence="1 15">
        <name>Mg(2+)</name>
        <dbReference type="ChEBI" id="CHEBI:18420"/>
    </cofactor>
</comment>
<evidence type="ECO:0000256" key="6">
    <source>
        <dbReference type="ARBA" id="ARBA00022842"/>
    </source>
</evidence>
<dbReference type="GO" id="GO:0009099">
    <property type="term" value="P:L-valine biosynthetic process"/>
    <property type="evidence" value="ECO:0007669"/>
    <property type="project" value="UniProtKB-UniRule"/>
</dbReference>
<feature type="binding site" description="via carbamate group" evidence="15">
    <location>
        <position position="124"/>
    </location>
    <ligand>
        <name>Mg(2+)</name>
        <dbReference type="ChEBI" id="CHEBI:18420"/>
    </ligand>
</feature>
<comment type="caution">
    <text evidence="15">Lacks conserved residue(s) required for the propagation of feature annotation.</text>
</comment>
<dbReference type="Pfam" id="PF24877">
    <property type="entry name" value="ILV_EDD_C"/>
    <property type="match status" value="1"/>
</dbReference>
<proteinExistence type="inferred from homology"/>
<keyword evidence="6 15" id="KW-0460">Magnesium</keyword>
<feature type="domain" description="Dihydroxy-acid/6-phosphogluconate dehydratase N-terminal" evidence="16">
    <location>
        <begin position="34"/>
        <end position="357"/>
    </location>
</feature>
<dbReference type="PROSITE" id="PS00887">
    <property type="entry name" value="ILVD_EDD_2"/>
    <property type="match status" value="1"/>
</dbReference>